<dbReference type="AlphaFoldDB" id="A0A154INW0"/>
<dbReference type="InterPro" id="IPR036591">
    <property type="entry name" value="YggU-like_sf"/>
</dbReference>
<reference evidence="3" key="1">
    <citation type="submission" date="2016-03" db="EMBL/GenBank/DDBJ databases">
        <title>Microsymbionts genomes from the relict species Vavilovia formosa.</title>
        <authorList>
            <person name="Chirak E."/>
            <person name="Kimeklis A."/>
            <person name="Kopat V."/>
            <person name="Andronov E."/>
        </authorList>
    </citation>
    <scope>NUCLEOTIDE SEQUENCE [LARGE SCALE GENOMIC DNA]</scope>
    <source>
        <strain evidence="3">Vaf12</strain>
    </source>
</reference>
<sequence length="103" mass="11147">MSRPWSLFDDHLRLAVRLTPNGGRDALDGIEAGGEGEAFLKARVTAVPEKGKANKALILLIAKSLRIPKSSVSLVSGETARKKILRIDGDPEDLVKKLEIFLG</sequence>
<dbReference type="NCBIfam" id="TIGR00251">
    <property type="entry name" value="DUF167 family protein"/>
    <property type="match status" value="1"/>
</dbReference>
<dbReference type="EMBL" id="LVYU01000079">
    <property type="protein sequence ID" value="KZB01650.1"/>
    <property type="molecule type" value="Genomic_DNA"/>
</dbReference>
<protein>
    <recommendedName>
        <fullName evidence="2">UPF0235 protein A4A59_01885</fullName>
    </recommendedName>
</protein>
<name>A0A154INW0_RHILE</name>
<comment type="similarity">
    <text evidence="1 2">Belongs to the UPF0235 family.</text>
</comment>
<dbReference type="HAMAP" id="MF_00634">
    <property type="entry name" value="UPF0235"/>
    <property type="match status" value="1"/>
</dbReference>
<evidence type="ECO:0000256" key="2">
    <source>
        <dbReference type="HAMAP-Rule" id="MF_00634"/>
    </source>
</evidence>
<dbReference type="RefSeq" id="WP_062941304.1">
    <property type="nucleotide sequence ID" value="NZ_CP171844.1"/>
</dbReference>
<dbReference type="NCBIfam" id="NF002348">
    <property type="entry name" value="PRK01310.1"/>
    <property type="match status" value="1"/>
</dbReference>
<accession>A0A154INW0</accession>
<dbReference type="SUPFAM" id="SSF69786">
    <property type="entry name" value="YggU-like"/>
    <property type="match status" value="1"/>
</dbReference>
<dbReference type="Gene3D" id="3.30.1200.10">
    <property type="entry name" value="YggU-like"/>
    <property type="match status" value="1"/>
</dbReference>
<evidence type="ECO:0000313" key="3">
    <source>
        <dbReference type="EMBL" id="KZB01650.1"/>
    </source>
</evidence>
<dbReference type="SMART" id="SM01152">
    <property type="entry name" value="DUF167"/>
    <property type="match status" value="1"/>
</dbReference>
<evidence type="ECO:0000256" key="1">
    <source>
        <dbReference type="ARBA" id="ARBA00010364"/>
    </source>
</evidence>
<dbReference type="InterPro" id="IPR003746">
    <property type="entry name" value="DUF167"/>
</dbReference>
<proteinExistence type="inferred from homology"/>
<organism evidence="3">
    <name type="scientific">Rhizobium leguminosarum</name>
    <dbReference type="NCBI Taxonomy" id="384"/>
    <lineage>
        <taxon>Bacteria</taxon>
        <taxon>Pseudomonadati</taxon>
        <taxon>Pseudomonadota</taxon>
        <taxon>Alphaproteobacteria</taxon>
        <taxon>Hyphomicrobiales</taxon>
        <taxon>Rhizobiaceae</taxon>
        <taxon>Rhizobium/Agrobacterium group</taxon>
        <taxon>Rhizobium</taxon>
    </lineage>
</organism>
<dbReference type="Pfam" id="PF02594">
    <property type="entry name" value="DUF167"/>
    <property type="match status" value="1"/>
</dbReference>
<comment type="caution">
    <text evidence="3">The sequence shown here is derived from an EMBL/GenBank/DDBJ whole genome shotgun (WGS) entry which is preliminary data.</text>
</comment>
<gene>
    <name evidence="3" type="ORF">A4A59_01885</name>
</gene>